<gene>
    <name evidence="1" type="ORF">ARMGADRAFT_787947</name>
</gene>
<evidence type="ECO:0000313" key="2">
    <source>
        <dbReference type="Proteomes" id="UP000217790"/>
    </source>
</evidence>
<dbReference type="AlphaFoldDB" id="A0A2H3E662"/>
<proteinExistence type="predicted"/>
<organism evidence="1 2">
    <name type="scientific">Armillaria gallica</name>
    <name type="common">Bulbous honey fungus</name>
    <name type="synonym">Armillaria bulbosa</name>
    <dbReference type="NCBI Taxonomy" id="47427"/>
    <lineage>
        <taxon>Eukaryota</taxon>
        <taxon>Fungi</taxon>
        <taxon>Dikarya</taxon>
        <taxon>Basidiomycota</taxon>
        <taxon>Agaricomycotina</taxon>
        <taxon>Agaricomycetes</taxon>
        <taxon>Agaricomycetidae</taxon>
        <taxon>Agaricales</taxon>
        <taxon>Marasmiineae</taxon>
        <taxon>Physalacriaceae</taxon>
        <taxon>Armillaria</taxon>
    </lineage>
</organism>
<accession>A0A2H3E662</accession>
<name>A0A2H3E662_ARMGA</name>
<dbReference type="InParanoid" id="A0A2H3E662"/>
<evidence type="ECO:0000313" key="1">
    <source>
        <dbReference type="EMBL" id="PBK95146.1"/>
    </source>
</evidence>
<dbReference type="EMBL" id="KZ293652">
    <property type="protein sequence ID" value="PBK95146.1"/>
    <property type="molecule type" value="Genomic_DNA"/>
</dbReference>
<protein>
    <submittedName>
        <fullName evidence="1">Uncharacterized protein</fullName>
    </submittedName>
</protein>
<keyword evidence="2" id="KW-1185">Reference proteome</keyword>
<dbReference type="Proteomes" id="UP000217790">
    <property type="component" value="Unassembled WGS sequence"/>
</dbReference>
<reference evidence="2" key="1">
    <citation type="journal article" date="2017" name="Nat. Ecol. Evol.">
        <title>Genome expansion and lineage-specific genetic innovations in the forest pathogenic fungi Armillaria.</title>
        <authorList>
            <person name="Sipos G."/>
            <person name="Prasanna A.N."/>
            <person name="Walter M.C."/>
            <person name="O'Connor E."/>
            <person name="Balint B."/>
            <person name="Krizsan K."/>
            <person name="Kiss B."/>
            <person name="Hess J."/>
            <person name="Varga T."/>
            <person name="Slot J."/>
            <person name="Riley R."/>
            <person name="Boka B."/>
            <person name="Rigling D."/>
            <person name="Barry K."/>
            <person name="Lee J."/>
            <person name="Mihaltcheva S."/>
            <person name="LaButti K."/>
            <person name="Lipzen A."/>
            <person name="Waldron R."/>
            <person name="Moloney N.M."/>
            <person name="Sperisen C."/>
            <person name="Kredics L."/>
            <person name="Vagvoelgyi C."/>
            <person name="Patrignani A."/>
            <person name="Fitzpatrick D."/>
            <person name="Nagy I."/>
            <person name="Doyle S."/>
            <person name="Anderson J.B."/>
            <person name="Grigoriev I.V."/>
            <person name="Gueldener U."/>
            <person name="Muensterkoetter M."/>
            <person name="Nagy L.G."/>
        </authorList>
    </citation>
    <scope>NUCLEOTIDE SEQUENCE [LARGE SCALE GENOMIC DNA]</scope>
    <source>
        <strain evidence="2">Ar21-2</strain>
    </source>
</reference>
<sequence length="84" mass="8979">MTGNLYTDLVCNTTSKFCTPSLDAASVFSLSVASNTVTMLWIGTDSLIRIKGKLSTSTDYSLRSNTGGRPPLSGLPSVPCNIFW</sequence>